<dbReference type="Proteomes" id="UP000275078">
    <property type="component" value="Unassembled WGS sequence"/>
</dbReference>
<proteinExistence type="predicted"/>
<evidence type="ECO:0000313" key="2">
    <source>
        <dbReference type="EMBL" id="RPA72089.1"/>
    </source>
</evidence>
<reference evidence="2 3" key="1">
    <citation type="journal article" date="2018" name="Nat. Ecol. Evol.">
        <title>Pezizomycetes genomes reveal the molecular basis of ectomycorrhizal truffle lifestyle.</title>
        <authorList>
            <person name="Murat C."/>
            <person name="Payen T."/>
            <person name="Noel B."/>
            <person name="Kuo A."/>
            <person name="Morin E."/>
            <person name="Chen J."/>
            <person name="Kohler A."/>
            <person name="Krizsan K."/>
            <person name="Balestrini R."/>
            <person name="Da Silva C."/>
            <person name="Montanini B."/>
            <person name="Hainaut M."/>
            <person name="Levati E."/>
            <person name="Barry K.W."/>
            <person name="Belfiori B."/>
            <person name="Cichocki N."/>
            <person name="Clum A."/>
            <person name="Dockter R.B."/>
            <person name="Fauchery L."/>
            <person name="Guy J."/>
            <person name="Iotti M."/>
            <person name="Le Tacon F."/>
            <person name="Lindquist E.A."/>
            <person name="Lipzen A."/>
            <person name="Malagnac F."/>
            <person name="Mello A."/>
            <person name="Molinier V."/>
            <person name="Miyauchi S."/>
            <person name="Poulain J."/>
            <person name="Riccioni C."/>
            <person name="Rubini A."/>
            <person name="Sitrit Y."/>
            <person name="Splivallo R."/>
            <person name="Traeger S."/>
            <person name="Wang M."/>
            <person name="Zifcakova L."/>
            <person name="Wipf D."/>
            <person name="Zambonelli A."/>
            <person name="Paolocci F."/>
            <person name="Nowrousian M."/>
            <person name="Ottonello S."/>
            <person name="Baldrian P."/>
            <person name="Spatafora J.W."/>
            <person name="Henrissat B."/>
            <person name="Nagy L.G."/>
            <person name="Aury J.M."/>
            <person name="Wincker P."/>
            <person name="Grigoriev I.V."/>
            <person name="Bonfante P."/>
            <person name="Martin F.M."/>
        </authorList>
    </citation>
    <scope>NUCLEOTIDE SEQUENCE [LARGE SCALE GENOMIC DNA]</scope>
    <source>
        <strain evidence="2 3">RN42</strain>
    </source>
</reference>
<evidence type="ECO:0000313" key="3">
    <source>
        <dbReference type="Proteomes" id="UP000275078"/>
    </source>
</evidence>
<protein>
    <submittedName>
        <fullName evidence="2">Uncharacterized protein</fullName>
    </submittedName>
</protein>
<sequence>MMLRRYRILRRYAVSVWSRRKGSRDIRIQDLVRHIEARAIRLPCCCFTFCREEEEEKSREEREAPSGKQRKGKQIALHPRGTRVCYFQHFRRRFSGLQRSSITTGQSSGVAPQQRNRFDNFVNKRERITTTASQQADRIYDNIHEELASSQIAAPKPRAHRFHLHTTSTPSPSEPPGSPPLPPR</sequence>
<organism evidence="2 3">
    <name type="scientific">Ascobolus immersus RN42</name>
    <dbReference type="NCBI Taxonomy" id="1160509"/>
    <lineage>
        <taxon>Eukaryota</taxon>
        <taxon>Fungi</taxon>
        <taxon>Dikarya</taxon>
        <taxon>Ascomycota</taxon>
        <taxon>Pezizomycotina</taxon>
        <taxon>Pezizomycetes</taxon>
        <taxon>Pezizales</taxon>
        <taxon>Ascobolaceae</taxon>
        <taxon>Ascobolus</taxon>
    </lineage>
</organism>
<dbReference type="AlphaFoldDB" id="A0A3N4HCM3"/>
<evidence type="ECO:0000256" key="1">
    <source>
        <dbReference type="SAM" id="MobiDB-lite"/>
    </source>
</evidence>
<accession>A0A3N4HCM3</accession>
<name>A0A3N4HCM3_ASCIM</name>
<feature type="compositionally biased region" description="Pro residues" evidence="1">
    <location>
        <begin position="172"/>
        <end position="184"/>
    </location>
</feature>
<gene>
    <name evidence="2" type="ORF">BJ508DRAFT_79674</name>
</gene>
<dbReference type="EMBL" id="ML119880">
    <property type="protein sequence ID" value="RPA72089.1"/>
    <property type="molecule type" value="Genomic_DNA"/>
</dbReference>
<feature type="region of interest" description="Disordered" evidence="1">
    <location>
        <begin position="152"/>
        <end position="184"/>
    </location>
</feature>
<keyword evidence="3" id="KW-1185">Reference proteome</keyword>